<keyword evidence="2" id="KW-1185">Reference proteome</keyword>
<evidence type="ECO:0000313" key="2">
    <source>
        <dbReference type="Proteomes" id="UP000020681"/>
    </source>
</evidence>
<reference evidence="1 2" key="1">
    <citation type="submission" date="2014-01" db="EMBL/GenBank/DDBJ databases">
        <authorList>
            <person name="Dobos K."/>
            <person name="Lenaerts A."/>
            <person name="Ordway D."/>
            <person name="DeGroote M.A."/>
            <person name="Parker T."/>
            <person name="Sizemore C."/>
            <person name="Tallon L.J."/>
            <person name="Sadzewicz L.K."/>
            <person name="Sengamalay N."/>
            <person name="Fraser C.M."/>
            <person name="Hine E."/>
            <person name="Shefchek K.A."/>
            <person name="Das S.P."/>
            <person name="Tettelin H."/>
        </authorList>
    </citation>
    <scope>NUCLEOTIDE SEQUENCE [LARGE SCALE GENOMIC DNA]</scope>
    <source>
        <strain evidence="1 2">Harvey</strain>
    </source>
</reference>
<name>A0ABP3AGG7_MYCUL</name>
<sequence length="41" mass="4418">MGLPADFLIGSDGRVLATKYGNHADDQWSVDEPLDLVASSR</sequence>
<protein>
    <submittedName>
        <fullName evidence="1">Alkyl hydroperoxide reductase/ Thiol specific antioxidant/ Mal allergen</fullName>
    </submittedName>
</protein>
<accession>A0ABP3AGG7</accession>
<dbReference type="Proteomes" id="UP000020681">
    <property type="component" value="Unassembled WGS sequence"/>
</dbReference>
<dbReference type="EMBL" id="JAOL01000113">
    <property type="protein sequence ID" value="EUA90004.1"/>
    <property type="molecule type" value="Genomic_DNA"/>
</dbReference>
<comment type="caution">
    <text evidence="1">The sequence shown here is derived from an EMBL/GenBank/DDBJ whole genome shotgun (WGS) entry which is preliminary data.</text>
</comment>
<gene>
    <name evidence="1" type="ORF">I551_3481</name>
</gene>
<organism evidence="1 2">
    <name type="scientific">Mycobacterium ulcerans str. Harvey</name>
    <dbReference type="NCBI Taxonomy" id="1299332"/>
    <lineage>
        <taxon>Bacteria</taxon>
        <taxon>Bacillati</taxon>
        <taxon>Actinomycetota</taxon>
        <taxon>Actinomycetes</taxon>
        <taxon>Mycobacteriales</taxon>
        <taxon>Mycobacteriaceae</taxon>
        <taxon>Mycobacterium</taxon>
        <taxon>Mycobacterium ulcerans group</taxon>
    </lineage>
</organism>
<evidence type="ECO:0000313" key="1">
    <source>
        <dbReference type="EMBL" id="EUA90004.1"/>
    </source>
</evidence>
<proteinExistence type="predicted"/>